<gene>
    <name evidence="2" type="ORF">FRY98_02155</name>
</gene>
<keyword evidence="3" id="KW-1185">Reference proteome</keyword>
<proteinExistence type="predicted"/>
<sequence length="155" mass="18070">MNTVMLAKIDEKQVKDIKKLGSLFIMGLFISLLLSSCNDNEHIKLQPTTISNIYPGDITKVNKIILVDGFSGKRKEITKKEQVINMLDQIKDELLIPEENQEGGVGYIFRVILYEDEKIVMDFTPHHIQNINFKFNDNLHQKLKEIFEVQFERKF</sequence>
<protein>
    <submittedName>
        <fullName evidence="2">Uncharacterized protein</fullName>
    </submittedName>
</protein>
<dbReference type="OrthoDB" id="2868629at2"/>
<reference evidence="2 3" key="1">
    <citation type="submission" date="2019-08" db="EMBL/GenBank/DDBJ databases">
        <title>Genome sequencing of Paenibacillus faecis DSM 23593(T).</title>
        <authorList>
            <person name="Kook J.-K."/>
            <person name="Park S.-N."/>
            <person name="Lim Y.K."/>
        </authorList>
    </citation>
    <scope>NUCLEOTIDE SEQUENCE [LARGE SCALE GENOMIC DNA]</scope>
    <source>
        <strain evidence="2 3">DSM 23593</strain>
    </source>
</reference>
<dbReference type="Proteomes" id="UP000325218">
    <property type="component" value="Unassembled WGS sequence"/>
</dbReference>
<name>A0A5D0CX12_9BACL</name>
<accession>A0A5D0CX12</accession>
<organism evidence="2 3">
    <name type="scientific">Paenibacillus faecis</name>
    <dbReference type="NCBI Taxonomy" id="862114"/>
    <lineage>
        <taxon>Bacteria</taxon>
        <taxon>Bacillati</taxon>
        <taxon>Bacillota</taxon>
        <taxon>Bacilli</taxon>
        <taxon>Bacillales</taxon>
        <taxon>Paenibacillaceae</taxon>
        <taxon>Paenibacillus</taxon>
    </lineage>
</organism>
<dbReference type="AlphaFoldDB" id="A0A5D0CX12"/>
<evidence type="ECO:0000313" key="3">
    <source>
        <dbReference type="Proteomes" id="UP000325218"/>
    </source>
</evidence>
<evidence type="ECO:0000313" key="2">
    <source>
        <dbReference type="EMBL" id="TYA14512.1"/>
    </source>
</evidence>
<keyword evidence="1" id="KW-0812">Transmembrane</keyword>
<dbReference type="EMBL" id="VSDO01000001">
    <property type="protein sequence ID" value="TYA14512.1"/>
    <property type="molecule type" value="Genomic_DNA"/>
</dbReference>
<keyword evidence="1" id="KW-1133">Transmembrane helix</keyword>
<dbReference type="RefSeq" id="WP_148450108.1">
    <property type="nucleotide sequence ID" value="NZ_VSDO01000001.1"/>
</dbReference>
<feature type="transmembrane region" description="Helical" evidence="1">
    <location>
        <begin position="20"/>
        <end position="36"/>
    </location>
</feature>
<keyword evidence="1" id="KW-0472">Membrane</keyword>
<comment type="caution">
    <text evidence="2">The sequence shown here is derived from an EMBL/GenBank/DDBJ whole genome shotgun (WGS) entry which is preliminary data.</text>
</comment>
<evidence type="ECO:0000256" key="1">
    <source>
        <dbReference type="SAM" id="Phobius"/>
    </source>
</evidence>